<dbReference type="GO" id="GO:0098552">
    <property type="term" value="C:side of membrane"/>
    <property type="evidence" value="ECO:0007669"/>
    <property type="project" value="UniProtKB-KW"/>
</dbReference>
<protein>
    <submittedName>
        <fullName evidence="10">Uncharacterized protein</fullName>
    </submittedName>
</protein>
<evidence type="ECO:0000256" key="8">
    <source>
        <dbReference type="ARBA" id="ARBA00023288"/>
    </source>
</evidence>
<evidence type="ECO:0000256" key="4">
    <source>
        <dbReference type="ARBA" id="ARBA00022729"/>
    </source>
</evidence>
<name>A0AAN8LYN7_9TELE</name>
<evidence type="ECO:0000256" key="5">
    <source>
        <dbReference type="ARBA" id="ARBA00023136"/>
    </source>
</evidence>
<keyword evidence="4" id="KW-0732">Signal</keyword>
<dbReference type="GO" id="GO:0035036">
    <property type="term" value="P:sperm-egg recognition"/>
    <property type="evidence" value="ECO:0007669"/>
    <property type="project" value="TreeGrafter"/>
</dbReference>
<dbReference type="InterPro" id="IPR045860">
    <property type="entry name" value="Snake_toxin-like_sf"/>
</dbReference>
<gene>
    <name evidence="10" type="ORF">J4Q44_G00110680</name>
</gene>
<dbReference type="InterPro" id="IPR046354">
    <property type="entry name" value="SPACA4/Bouncer"/>
</dbReference>
<keyword evidence="2" id="KW-1003">Cell membrane</keyword>
<evidence type="ECO:0000313" key="10">
    <source>
        <dbReference type="EMBL" id="KAK6317777.1"/>
    </source>
</evidence>
<feature type="compositionally biased region" description="Basic and acidic residues" evidence="9">
    <location>
        <begin position="157"/>
        <end position="166"/>
    </location>
</feature>
<proteinExistence type="predicted"/>
<reference evidence="10 11" key="1">
    <citation type="submission" date="2021-04" db="EMBL/GenBank/DDBJ databases">
        <authorList>
            <person name="De Guttry C."/>
            <person name="Zahm M."/>
            <person name="Klopp C."/>
            <person name="Cabau C."/>
            <person name="Louis A."/>
            <person name="Berthelot C."/>
            <person name="Parey E."/>
            <person name="Roest Crollius H."/>
            <person name="Montfort J."/>
            <person name="Robinson-Rechavi M."/>
            <person name="Bucao C."/>
            <person name="Bouchez O."/>
            <person name="Gislard M."/>
            <person name="Lluch J."/>
            <person name="Milhes M."/>
            <person name="Lampietro C."/>
            <person name="Lopez Roques C."/>
            <person name="Donnadieu C."/>
            <person name="Braasch I."/>
            <person name="Desvignes T."/>
            <person name="Postlethwait J."/>
            <person name="Bobe J."/>
            <person name="Wedekind C."/>
            <person name="Guiguen Y."/>
        </authorList>
    </citation>
    <scope>NUCLEOTIDE SEQUENCE [LARGE SCALE GENOMIC DNA]</scope>
    <source>
        <strain evidence="10">Cs_M1</strain>
        <tissue evidence="10">Blood</tissue>
    </source>
</reference>
<keyword evidence="3" id="KW-0336">GPI-anchor</keyword>
<dbReference type="PANTHER" id="PTHR47613">
    <property type="entry name" value="SPERM ACROSOME MEMBRANE-ASSOCIATED PROTEIN 4"/>
    <property type="match status" value="1"/>
</dbReference>
<evidence type="ECO:0000256" key="2">
    <source>
        <dbReference type="ARBA" id="ARBA00022475"/>
    </source>
</evidence>
<evidence type="ECO:0000256" key="3">
    <source>
        <dbReference type="ARBA" id="ARBA00022622"/>
    </source>
</evidence>
<sequence>MSFINTGPGIMASQRKHRSTSPQPLASAACLCVFLLPGLTVAAMGFPSTSLLCNFCPLQHKGRSCSKDSTTECLPRERCGTSMGRFGSIHILSAQGCMTPDLCNSTHAVTHQGVSYNVTYRCCCSDQCNQPPASDTYIKRLLGVTVGHSEEPPSTADRLDRCPRDEGVEEDDAITQPHGENNTNSIYKVLSDLREWVKSRA</sequence>
<evidence type="ECO:0000256" key="7">
    <source>
        <dbReference type="ARBA" id="ARBA00023180"/>
    </source>
</evidence>
<keyword evidence="11" id="KW-1185">Reference proteome</keyword>
<comment type="subcellular location">
    <subcellularLocation>
        <location evidence="1">Cell membrane</location>
        <topology evidence="1">Lipid-anchor</topology>
        <topology evidence="1">GPI-anchor</topology>
    </subcellularLocation>
</comment>
<dbReference type="SUPFAM" id="SSF57302">
    <property type="entry name" value="Snake toxin-like"/>
    <property type="match status" value="1"/>
</dbReference>
<feature type="region of interest" description="Disordered" evidence="9">
    <location>
        <begin position="147"/>
        <end position="185"/>
    </location>
</feature>
<keyword evidence="5" id="KW-0472">Membrane</keyword>
<evidence type="ECO:0000256" key="1">
    <source>
        <dbReference type="ARBA" id="ARBA00004609"/>
    </source>
</evidence>
<dbReference type="AlphaFoldDB" id="A0AAN8LYN7"/>
<comment type="caution">
    <text evidence="10">The sequence shown here is derived from an EMBL/GenBank/DDBJ whole genome shotgun (WGS) entry which is preliminary data.</text>
</comment>
<keyword evidence="7" id="KW-0325">Glycoprotein</keyword>
<dbReference type="Gene3D" id="2.10.60.10">
    <property type="entry name" value="CD59"/>
    <property type="match status" value="1"/>
</dbReference>
<dbReference type="EMBL" id="JAGTTL010000009">
    <property type="protein sequence ID" value="KAK6317777.1"/>
    <property type="molecule type" value="Genomic_DNA"/>
</dbReference>
<dbReference type="PANTHER" id="PTHR47613:SF1">
    <property type="entry name" value="SPERM ACROSOME MEMBRANE-ASSOCIATED PROTEIN 4"/>
    <property type="match status" value="1"/>
</dbReference>
<evidence type="ECO:0000313" key="11">
    <source>
        <dbReference type="Proteomes" id="UP001356427"/>
    </source>
</evidence>
<dbReference type="Proteomes" id="UP001356427">
    <property type="component" value="Unassembled WGS sequence"/>
</dbReference>
<keyword evidence="6" id="KW-1015">Disulfide bond</keyword>
<organism evidence="10 11">
    <name type="scientific">Coregonus suidteri</name>
    <dbReference type="NCBI Taxonomy" id="861788"/>
    <lineage>
        <taxon>Eukaryota</taxon>
        <taxon>Metazoa</taxon>
        <taxon>Chordata</taxon>
        <taxon>Craniata</taxon>
        <taxon>Vertebrata</taxon>
        <taxon>Euteleostomi</taxon>
        <taxon>Actinopterygii</taxon>
        <taxon>Neopterygii</taxon>
        <taxon>Teleostei</taxon>
        <taxon>Protacanthopterygii</taxon>
        <taxon>Salmoniformes</taxon>
        <taxon>Salmonidae</taxon>
        <taxon>Coregoninae</taxon>
        <taxon>Coregonus</taxon>
    </lineage>
</organism>
<accession>A0AAN8LYN7</accession>
<evidence type="ECO:0000256" key="9">
    <source>
        <dbReference type="SAM" id="MobiDB-lite"/>
    </source>
</evidence>
<evidence type="ECO:0000256" key="6">
    <source>
        <dbReference type="ARBA" id="ARBA00023157"/>
    </source>
</evidence>
<dbReference type="GO" id="GO:0005886">
    <property type="term" value="C:plasma membrane"/>
    <property type="evidence" value="ECO:0007669"/>
    <property type="project" value="UniProtKB-SubCell"/>
</dbReference>
<keyword evidence="8" id="KW-0449">Lipoprotein</keyword>
<dbReference type="CDD" id="cd23597">
    <property type="entry name" value="TFP_LU_ECD_Bncr"/>
    <property type="match status" value="1"/>
</dbReference>